<dbReference type="InterPro" id="IPR015947">
    <property type="entry name" value="PUA-like_sf"/>
</dbReference>
<dbReference type="GO" id="GO:0004781">
    <property type="term" value="F:sulfate adenylyltransferase (ATP) activity"/>
    <property type="evidence" value="ECO:0007669"/>
    <property type="project" value="UniProtKB-UniRule"/>
</dbReference>
<comment type="pathway">
    <text evidence="1 7">Sulfur metabolism; hydrogen sulfide biosynthesis; sulfite from sulfate: step 1/3.</text>
</comment>
<dbReference type="GO" id="GO:0005524">
    <property type="term" value="F:ATP binding"/>
    <property type="evidence" value="ECO:0007669"/>
    <property type="project" value="UniProtKB-KW"/>
</dbReference>
<comment type="caution">
    <text evidence="10">The sequence shown here is derived from an EMBL/GenBank/DDBJ whole genome shotgun (WGS) entry which is preliminary data.</text>
</comment>
<gene>
    <name evidence="7 10" type="primary">sat</name>
    <name evidence="10" type="ORF">HA299_05705</name>
</gene>
<dbReference type="InterPro" id="IPR002650">
    <property type="entry name" value="Sulphate_adenylyltransferase"/>
</dbReference>
<evidence type="ECO:0000256" key="2">
    <source>
        <dbReference type="ARBA" id="ARBA00022679"/>
    </source>
</evidence>
<evidence type="ECO:0000256" key="3">
    <source>
        <dbReference type="ARBA" id="ARBA00022695"/>
    </source>
</evidence>
<dbReference type="GO" id="GO:0070814">
    <property type="term" value="P:hydrogen sulfide biosynthetic process"/>
    <property type="evidence" value="ECO:0007669"/>
    <property type="project" value="UniProtKB-UniRule"/>
</dbReference>
<dbReference type="InterPro" id="IPR024951">
    <property type="entry name" value="Sulfurylase_cat_dom"/>
</dbReference>
<name>A0A832RZE0_9EURY</name>
<dbReference type="Pfam" id="PF01747">
    <property type="entry name" value="ATP-sulfurylase"/>
    <property type="match status" value="1"/>
</dbReference>
<dbReference type="Pfam" id="PF14306">
    <property type="entry name" value="PUA_2"/>
    <property type="match status" value="1"/>
</dbReference>
<dbReference type="CDD" id="cd00517">
    <property type="entry name" value="ATPS"/>
    <property type="match status" value="1"/>
</dbReference>
<evidence type="ECO:0000256" key="1">
    <source>
        <dbReference type="ARBA" id="ARBA00005048"/>
    </source>
</evidence>
<comment type="catalytic activity">
    <reaction evidence="7">
        <text>sulfate + ATP + H(+) = adenosine 5'-phosphosulfate + diphosphate</text>
        <dbReference type="Rhea" id="RHEA:18133"/>
        <dbReference type="ChEBI" id="CHEBI:15378"/>
        <dbReference type="ChEBI" id="CHEBI:16189"/>
        <dbReference type="ChEBI" id="CHEBI:30616"/>
        <dbReference type="ChEBI" id="CHEBI:33019"/>
        <dbReference type="ChEBI" id="CHEBI:58243"/>
        <dbReference type="EC" id="2.7.7.4"/>
    </reaction>
</comment>
<keyword evidence="2 7" id="KW-0808">Transferase</keyword>
<keyword evidence="3 7" id="KW-0548">Nucleotidyltransferase</keyword>
<dbReference type="Proteomes" id="UP000600363">
    <property type="component" value="Unassembled WGS sequence"/>
</dbReference>
<dbReference type="Gene3D" id="3.10.400.10">
    <property type="entry name" value="Sulfate adenylyltransferase"/>
    <property type="match status" value="1"/>
</dbReference>
<feature type="domain" description="ATP-sulfurylase PUA-like" evidence="9">
    <location>
        <begin position="6"/>
        <end position="158"/>
    </location>
</feature>
<evidence type="ECO:0000259" key="8">
    <source>
        <dbReference type="Pfam" id="PF01747"/>
    </source>
</evidence>
<protein>
    <recommendedName>
        <fullName evidence="7">Sulfate adenylyltransferase</fullName>
        <ecNumber evidence="7">2.7.7.4</ecNumber>
    </recommendedName>
    <alternativeName>
        <fullName evidence="7">ATP-sulfurylase</fullName>
    </alternativeName>
    <alternativeName>
        <fullName evidence="7">Sulfate adenylate transferase</fullName>
        <shortName evidence="7">SAT</shortName>
    </alternativeName>
</protein>
<organism evidence="10 11">
    <name type="scientific">Methermicoccus shengliensis</name>
    <dbReference type="NCBI Taxonomy" id="660064"/>
    <lineage>
        <taxon>Archaea</taxon>
        <taxon>Methanobacteriati</taxon>
        <taxon>Methanobacteriota</taxon>
        <taxon>Stenosarchaea group</taxon>
        <taxon>Methanomicrobia</taxon>
        <taxon>Methanosarcinales</taxon>
        <taxon>Methermicoccaceae</taxon>
        <taxon>Methermicoccus</taxon>
    </lineage>
</organism>
<dbReference type="InterPro" id="IPR014729">
    <property type="entry name" value="Rossmann-like_a/b/a_fold"/>
</dbReference>
<reference evidence="10" key="1">
    <citation type="journal article" date="2020" name="bioRxiv">
        <title>A rank-normalized archaeal taxonomy based on genome phylogeny resolves widespread incomplete and uneven classifications.</title>
        <authorList>
            <person name="Rinke C."/>
            <person name="Chuvochina M."/>
            <person name="Mussig A.J."/>
            <person name="Chaumeil P.-A."/>
            <person name="Waite D.W."/>
            <person name="Whitman W.B."/>
            <person name="Parks D.H."/>
            <person name="Hugenholtz P."/>
        </authorList>
    </citation>
    <scope>NUCLEOTIDE SEQUENCE</scope>
    <source>
        <strain evidence="10">UBA12518</strain>
    </source>
</reference>
<evidence type="ECO:0000256" key="6">
    <source>
        <dbReference type="ARBA" id="ARBA00037980"/>
    </source>
</evidence>
<evidence type="ECO:0000259" key="9">
    <source>
        <dbReference type="Pfam" id="PF14306"/>
    </source>
</evidence>
<dbReference type="RefSeq" id="WP_052353263.1">
    <property type="nucleotide sequence ID" value="NZ_DUIH01000021.1"/>
</dbReference>
<dbReference type="PANTHER" id="PTHR43509:SF1">
    <property type="entry name" value="SULFATE ADENYLYLTRANSFERASE"/>
    <property type="match status" value="1"/>
</dbReference>
<dbReference type="InterPro" id="IPR025980">
    <property type="entry name" value="ATP-Sase_PUA-like_dom"/>
</dbReference>
<dbReference type="EC" id="2.7.7.4" evidence="7"/>
<dbReference type="NCBIfam" id="TIGR00339">
    <property type="entry name" value="sopT"/>
    <property type="match status" value="1"/>
</dbReference>
<evidence type="ECO:0000256" key="5">
    <source>
        <dbReference type="ARBA" id="ARBA00022840"/>
    </source>
</evidence>
<dbReference type="SUPFAM" id="SSF88697">
    <property type="entry name" value="PUA domain-like"/>
    <property type="match status" value="1"/>
</dbReference>
<proteinExistence type="inferred from homology"/>
<evidence type="ECO:0000313" key="10">
    <source>
        <dbReference type="EMBL" id="HIH70086.1"/>
    </source>
</evidence>
<keyword evidence="5 7" id="KW-0067">ATP-binding</keyword>
<dbReference type="PANTHER" id="PTHR43509">
    <property type="match status" value="1"/>
</dbReference>
<dbReference type="EMBL" id="DUIH01000021">
    <property type="protein sequence ID" value="HIH70086.1"/>
    <property type="molecule type" value="Genomic_DNA"/>
</dbReference>
<dbReference type="Gene3D" id="3.40.50.620">
    <property type="entry name" value="HUPs"/>
    <property type="match status" value="1"/>
</dbReference>
<dbReference type="InterPro" id="IPR020792">
    <property type="entry name" value="SO4_adenylyltransferase_pro"/>
</dbReference>
<evidence type="ECO:0000313" key="11">
    <source>
        <dbReference type="Proteomes" id="UP000600363"/>
    </source>
</evidence>
<comment type="similarity">
    <text evidence="6 7">Belongs to the sulfate adenylyltransferase family.</text>
</comment>
<sequence>MKEVGPHGGRLVERLSPPSVLSELAGVPRLSISRDAALDMENIGTGVYSPLDGFMCSEEFISVVRSGRLPDGVPWTIPIVLDVDEEQLRKQDVREADTALLEHQGVPVGLLEVEEIYRYDRKEYAQRVFCTMDHCHPGVCKVLSLKDVLVGGKISFIQTVDARFPKYDLTPRETREHIRKMGWQHVVGFQTRNAPHLGHEFVQKSALMVLDTLYNGKSGLFVNPVIGRKKGGDFTDEAILAGYEALLSAYYPKHRTLLGIWKTEMRYAGPREAVFHAIVRKNFGCTHFIVGRDHAGVGDYYKPYEAQEVFKQYPDLGIVPLFFKAMFYCKRCGGVVSEDICPHDEQAHIKFSGTSIRQQLTRGIVPHEMLREEVARALLGIENPFVEVDERGEKPCEYRV</sequence>
<dbReference type="GO" id="GO:0000103">
    <property type="term" value="P:sulfate assimilation"/>
    <property type="evidence" value="ECO:0007669"/>
    <property type="project" value="UniProtKB-UniRule"/>
</dbReference>
<dbReference type="NCBIfam" id="NF003166">
    <property type="entry name" value="PRK04149.1"/>
    <property type="match status" value="1"/>
</dbReference>
<keyword evidence="4 7" id="KW-0547">Nucleotide-binding</keyword>
<evidence type="ECO:0000256" key="4">
    <source>
        <dbReference type="ARBA" id="ARBA00022741"/>
    </source>
</evidence>
<accession>A0A832RZE0</accession>
<dbReference type="UniPathway" id="UPA00140">
    <property type="reaction ID" value="UER00204"/>
</dbReference>
<dbReference type="HAMAP" id="MF_00066">
    <property type="entry name" value="Sulf_adenylyltr"/>
    <property type="match status" value="1"/>
</dbReference>
<feature type="domain" description="Sulphate adenylyltransferase catalytic" evidence="8">
    <location>
        <begin position="166"/>
        <end position="379"/>
    </location>
</feature>
<evidence type="ECO:0000256" key="7">
    <source>
        <dbReference type="HAMAP-Rule" id="MF_00066"/>
    </source>
</evidence>
<dbReference type="SUPFAM" id="SSF52374">
    <property type="entry name" value="Nucleotidylyl transferase"/>
    <property type="match status" value="1"/>
</dbReference>
<dbReference type="AlphaFoldDB" id="A0A832RZE0"/>